<dbReference type="InterPro" id="IPR015000">
    <property type="entry name" value="EipB-like"/>
</dbReference>
<protein>
    <submittedName>
        <fullName evidence="2">DUF1849 family protein</fullName>
    </submittedName>
</protein>
<feature type="signal peptide" evidence="1">
    <location>
        <begin position="1"/>
        <end position="27"/>
    </location>
</feature>
<dbReference type="Proteomes" id="UP000432089">
    <property type="component" value="Unassembled WGS sequence"/>
</dbReference>
<organism evidence="2 3">
    <name type="scientific">Plantimonas leprariae</name>
    <dbReference type="NCBI Taxonomy" id="2615207"/>
    <lineage>
        <taxon>Bacteria</taxon>
        <taxon>Pseudomonadati</taxon>
        <taxon>Pseudomonadota</taxon>
        <taxon>Alphaproteobacteria</taxon>
        <taxon>Hyphomicrobiales</taxon>
        <taxon>Aurantimonadaceae</taxon>
        <taxon>Plantimonas</taxon>
    </lineage>
</organism>
<evidence type="ECO:0000256" key="1">
    <source>
        <dbReference type="SAM" id="SignalP"/>
    </source>
</evidence>
<dbReference type="Pfam" id="PF08904">
    <property type="entry name" value="EipB_like"/>
    <property type="match status" value="1"/>
</dbReference>
<gene>
    <name evidence="2" type="ORF">F6X38_20465</name>
</gene>
<proteinExistence type="predicted"/>
<feature type="chain" id="PRO_5031086495" evidence="1">
    <location>
        <begin position="28"/>
        <end position="278"/>
    </location>
</feature>
<evidence type="ECO:0000313" key="2">
    <source>
        <dbReference type="EMBL" id="KAB0676680.1"/>
    </source>
</evidence>
<comment type="caution">
    <text evidence="2">The sequence shown here is derived from an EMBL/GenBank/DDBJ whole genome shotgun (WGS) entry which is preliminary data.</text>
</comment>
<sequence length="278" mass="30358">MRRDGFMTMRALTAAAMVAIVPATASAVPLAAHQAVYDLKLASQDAGIVGAEGRIAMSIKPKACDAWDLDYRFVARFQQAEEMTLTDQQTTSTESRNGSAFTFTTKTFVDGSPEKEVRGEAHHDASGTKVAMQSPEKKSFTLPLSRFPMQHTADLIQRAEAGERVFETKLFDGDDDAEKLLTSTAVITPIEAEAKDGRPIVRTALAPEIGAKLADMKSWRISESYYNSDSDDDGMPVFQTKYVLYENGVSDDLTLDFGTYAFTGSLKKLDILDAPACQ</sequence>
<dbReference type="AlphaFoldDB" id="A0A7V7PKW6"/>
<dbReference type="EMBL" id="VZDO01000021">
    <property type="protein sequence ID" value="KAB0676680.1"/>
    <property type="molecule type" value="Genomic_DNA"/>
</dbReference>
<keyword evidence="3" id="KW-1185">Reference proteome</keyword>
<reference evidence="2 3" key="1">
    <citation type="submission" date="2019-09" db="EMBL/GenBank/DDBJ databases">
        <title>YIM 132180 draft genome.</title>
        <authorList>
            <person name="Zhang K."/>
        </authorList>
    </citation>
    <scope>NUCLEOTIDE SEQUENCE [LARGE SCALE GENOMIC DNA]</scope>
    <source>
        <strain evidence="2 3">YIM 132180</strain>
    </source>
</reference>
<accession>A0A7V7PKW6</accession>
<keyword evidence="1" id="KW-0732">Signal</keyword>
<name>A0A7V7PKW6_9HYPH</name>
<evidence type="ECO:0000313" key="3">
    <source>
        <dbReference type="Proteomes" id="UP000432089"/>
    </source>
</evidence>